<keyword evidence="3" id="KW-0442">Lipid degradation</keyword>
<feature type="compositionally biased region" description="Pro residues" evidence="5">
    <location>
        <begin position="15"/>
        <end position="24"/>
    </location>
</feature>
<keyword evidence="2" id="KW-0378">Hydrolase</keyword>
<feature type="compositionally biased region" description="Basic residues" evidence="5">
    <location>
        <begin position="139"/>
        <end position="149"/>
    </location>
</feature>
<feature type="region of interest" description="Disordered" evidence="5">
    <location>
        <begin position="1"/>
        <end position="27"/>
    </location>
</feature>
<dbReference type="PANTHER" id="PTHR10272:SF0">
    <property type="entry name" value="PLATELET-ACTIVATING FACTOR ACETYLHYDROLASE"/>
    <property type="match status" value="1"/>
</dbReference>
<feature type="compositionally biased region" description="Basic and acidic residues" evidence="5">
    <location>
        <begin position="678"/>
        <end position="698"/>
    </location>
</feature>
<evidence type="ECO:0000256" key="4">
    <source>
        <dbReference type="ARBA" id="ARBA00023098"/>
    </source>
</evidence>
<feature type="region of interest" description="Disordered" evidence="5">
    <location>
        <begin position="302"/>
        <end position="322"/>
    </location>
</feature>
<dbReference type="EMBL" id="JAPCWZ010000003">
    <property type="protein sequence ID" value="KAK8872605.1"/>
    <property type="molecule type" value="Genomic_DNA"/>
</dbReference>
<comment type="caution">
    <text evidence="6">The sequence shown here is derived from an EMBL/GenBank/DDBJ whole genome shotgun (WGS) entry which is preliminary data.</text>
</comment>
<feature type="region of interest" description="Disordered" evidence="5">
    <location>
        <begin position="675"/>
        <end position="703"/>
    </location>
</feature>
<protein>
    <recommendedName>
        <fullName evidence="1">1-alkyl-2-acetylglycerophosphocholine esterase</fullName>
        <ecNumber evidence="1">3.1.1.47</ecNumber>
    </recommendedName>
</protein>
<sequence length="743" mass="80614">MGQKGATAEDSVGASPPPGTPPKVPKLARDHIFHDLPPYTGQHNVGYLEIEVPVEKPRHFSDIQRDGHFALRMETVLFAIYYPADLSNGWTPPNGSDDAAAPGASATPSPSSDSIASSSRQPQHQKDQKQKQAAPPLKKQQKRRKKALAKARVPWLSRPRLWTSAGYAKWFKIPSPPVAAYLFATCMFTELPAIRNAPLLQPGRSPSSAKAATHPNMPPPADDPPLEASSPESSSNAKENAADGGNAKTPFPVVFFSHGLGGTRTVCSAICGELASSGYVVVAMEHRDGSCARTFVNMAAPPADAPGTTKTATGEEPGLEPPLRIKKKKGGDDYYVVDYLFPEGNTWDTAPNNDRGVDVAMRSAQLDMRLAEIRETHRVVGLLNEGRGDEVARVNLRRKGNRGSSSRGLDGIDWAAWKGRLRLDRDVTAMGHSFGGTTTIRLLRHPGPHFAWVGQGILLDTWGMPILDDEKDKKAEEVTDTETETEAVETSAASAPAPNGGRSGSSCQKGRHGECTKPLLSIGSEAFVYWRPNRTAIDRVCDEARRHGQPAWALTLRGTAHLSQTDFGVLFPRLQSWAMKTTIDPRRAIDLTTGLVLDFLDNVSMASPPLVTSGCSGGGGGGGVVGTRLQRRLTQMKELDSLPVVHKPEAKYVGSALKIPNELAVRARGWARRHGGKKALEKTKKKEEVVGDEERREGEVDDTLTGLEEGVEAEEIWVHATPEAAVMEELRRRRRRSLAYDVC</sequence>
<dbReference type="Gene3D" id="3.40.50.1820">
    <property type="entry name" value="alpha/beta hydrolase"/>
    <property type="match status" value="1"/>
</dbReference>
<feature type="compositionally biased region" description="Low complexity" evidence="5">
    <location>
        <begin position="226"/>
        <end position="243"/>
    </location>
</feature>
<evidence type="ECO:0000313" key="6">
    <source>
        <dbReference type="EMBL" id="KAK8872605.1"/>
    </source>
</evidence>
<gene>
    <name evidence="6" type="ORF">PGQ11_003119</name>
</gene>
<dbReference type="InterPro" id="IPR029058">
    <property type="entry name" value="AB_hydrolase_fold"/>
</dbReference>
<dbReference type="Pfam" id="PF03403">
    <property type="entry name" value="PAF-AH_p_II"/>
    <property type="match status" value="2"/>
</dbReference>
<feature type="region of interest" description="Disordered" evidence="5">
    <location>
        <begin position="92"/>
        <end position="152"/>
    </location>
</feature>
<evidence type="ECO:0000256" key="1">
    <source>
        <dbReference type="ARBA" id="ARBA00013201"/>
    </source>
</evidence>
<feature type="region of interest" description="Disordered" evidence="5">
    <location>
        <begin position="199"/>
        <end position="245"/>
    </location>
</feature>
<reference evidence="6 7" key="1">
    <citation type="journal article" date="2024" name="IMA Fungus">
        <title>Apiospora arundinis, a panoply of carbohydrate-active enzymes and secondary metabolites.</title>
        <authorList>
            <person name="Sorensen T."/>
            <person name="Petersen C."/>
            <person name="Muurmann A.T."/>
            <person name="Christiansen J.V."/>
            <person name="Brundto M.L."/>
            <person name="Overgaard C.K."/>
            <person name="Boysen A.T."/>
            <person name="Wollenberg R.D."/>
            <person name="Larsen T.O."/>
            <person name="Sorensen J.L."/>
            <person name="Nielsen K.L."/>
            <person name="Sondergaard T.E."/>
        </authorList>
    </citation>
    <scope>NUCLEOTIDE SEQUENCE [LARGE SCALE GENOMIC DNA]</scope>
    <source>
        <strain evidence="6 7">AAU 773</strain>
    </source>
</reference>
<dbReference type="Proteomes" id="UP001390339">
    <property type="component" value="Unassembled WGS sequence"/>
</dbReference>
<evidence type="ECO:0000256" key="5">
    <source>
        <dbReference type="SAM" id="MobiDB-lite"/>
    </source>
</evidence>
<dbReference type="PANTHER" id="PTHR10272">
    <property type="entry name" value="PLATELET-ACTIVATING FACTOR ACETYLHYDROLASE"/>
    <property type="match status" value="1"/>
</dbReference>
<dbReference type="EC" id="3.1.1.47" evidence="1"/>
<proteinExistence type="predicted"/>
<dbReference type="SUPFAM" id="SSF53474">
    <property type="entry name" value="alpha/beta-Hydrolases"/>
    <property type="match status" value="1"/>
</dbReference>
<feature type="compositionally biased region" description="Acidic residues" evidence="5">
    <location>
        <begin position="478"/>
        <end position="487"/>
    </location>
</feature>
<name>A0ABR2J5M3_9PEZI</name>
<keyword evidence="7" id="KW-1185">Reference proteome</keyword>
<keyword evidence="4" id="KW-0443">Lipid metabolism</keyword>
<feature type="region of interest" description="Disordered" evidence="5">
    <location>
        <begin position="472"/>
        <end position="512"/>
    </location>
</feature>
<organism evidence="6 7">
    <name type="scientific">Apiospora arundinis</name>
    <dbReference type="NCBI Taxonomy" id="335852"/>
    <lineage>
        <taxon>Eukaryota</taxon>
        <taxon>Fungi</taxon>
        <taxon>Dikarya</taxon>
        <taxon>Ascomycota</taxon>
        <taxon>Pezizomycotina</taxon>
        <taxon>Sordariomycetes</taxon>
        <taxon>Xylariomycetidae</taxon>
        <taxon>Amphisphaeriales</taxon>
        <taxon>Apiosporaceae</taxon>
        <taxon>Apiospora</taxon>
    </lineage>
</organism>
<evidence type="ECO:0000313" key="7">
    <source>
        <dbReference type="Proteomes" id="UP001390339"/>
    </source>
</evidence>
<feature type="compositionally biased region" description="Low complexity" evidence="5">
    <location>
        <begin position="96"/>
        <end position="122"/>
    </location>
</feature>
<evidence type="ECO:0000256" key="2">
    <source>
        <dbReference type="ARBA" id="ARBA00022801"/>
    </source>
</evidence>
<accession>A0ABR2J5M3</accession>
<evidence type="ECO:0000256" key="3">
    <source>
        <dbReference type="ARBA" id="ARBA00022963"/>
    </source>
</evidence>